<dbReference type="EMBL" id="HBDX01008451">
    <property type="protein sequence ID" value="CAD8226504.1"/>
    <property type="molecule type" value="Transcribed_RNA"/>
</dbReference>
<dbReference type="Pfam" id="PF02190">
    <property type="entry name" value="LON_substr_bdg"/>
    <property type="match status" value="1"/>
</dbReference>
<proteinExistence type="predicted"/>
<sequence length="263" mass="27916">MDALRARVRALAKREEALETLRIVVLDASVPKQVLPLEFDGANVERTLNAGTALGRDARVGDRFGMLGQAPSNGQILPNGVEVTVTRAMVRPNGGESLIELTASRRFKIVGAPFEDEANGSAPSARVCWIPDTEGAGEQTVAGGVEEPGAVDPAECDAECAALAAELPALVDEWRALVISRKRERQPDQLKLILSQIGDIPGSNRPAELSLWVAALINPIPALGVAYEIRPAILCAPTTGHMVRIASQGIKLSINSLRDGPQI</sequence>
<dbReference type="OMA" id="IRPALLC"/>
<name>A0A7R9T692_9CHLO</name>
<accession>A0A7R9T692</accession>
<evidence type="ECO:0000313" key="2">
    <source>
        <dbReference type="EMBL" id="CAD8226504.1"/>
    </source>
</evidence>
<organism evidence="2">
    <name type="scientific">Ostreococcus sp. 'lucimarinus'</name>
    <dbReference type="NCBI Taxonomy" id="242159"/>
    <lineage>
        <taxon>Eukaryota</taxon>
        <taxon>Viridiplantae</taxon>
        <taxon>Chlorophyta</taxon>
        <taxon>Mamiellophyceae</taxon>
        <taxon>Mamiellales</taxon>
        <taxon>Bathycoccaceae</taxon>
        <taxon>Ostreococcus</taxon>
    </lineage>
</organism>
<protein>
    <recommendedName>
        <fullName evidence="1">Lon N-terminal domain-containing protein</fullName>
    </recommendedName>
</protein>
<dbReference type="AlphaFoldDB" id="A0A7R9T692"/>
<reference evidence="2" key="1">
    <citation type="submission" date="2021-01" db="EMBL/GenBank/DDBJ databases">
        <authorList>
            <person name="Corre E."/>
            <person name="Pelletier E."/>
            <person name="Niang G."/>
            <person name="Scheremetjew M."/>
            <person name="Finn R."/>
            <person name="Kale V."/>
            <person name="Holt S."/>
            <person name="Cochrane G."/>
            <person name="Meng A."/>
            <person name="Brown T."/>
            <person name="Cohen L."/>
        </authorList>
    </citation>
    <scope>NUCLEOTIDE SEQUENCE</scope>
    <source>
        <strain evidence="2">Clade-A-BCC118000</strain>
    </source>
</reference>
<gene>
    <name evidence="2" type="ORF">OLUC0939_LOCUS7245</name>
</gene>
<dbReference type="InterPro" id="IPR003111">
    <property type="entry name" value="Lon_prtase_N"/>
</dbReference>
<feature type="domain" description="Lon N-terminal" evidence="1">
    <location>
        <begin position="20"/>
        <end position="218"/>
    </location>
</feature>
<evidence type="ECO:0000259" key="1">
    <source>
        <dbReference type="Pfam" id="PF02190"/>
    </source>
</evidence>